<dbReference type="InterPro" id="IPR013237">
    <property type="entry name" value="Phage_T7_Gp4_N"/>
</dbReference>
<reference evidence="3" key="1">
    <citation type="submission" date="2008-04" db="EMBL/GenBank/DDBJ databases">
        <title>Draft genome sequence of Providencia stuartii (ATCC 25827).</title>
        <authorList>
            <person name="Sudarsanam P."/>
            <person name="Ley R."/>
            <person name="Guruge J."/>
            <person name="Turnbaugh P.J."/>
            <person name="Mahowald M."/>
            <person name="Liep D."/>
            <person name="Gordon J."/>
        </authorList>
    </citation>
    <scope>NUCLEOTIDE SEQUENCE [LARGE SCALE GENOMIC DNA]</scope>
    <source>
        <strain evidence="3">ATCC 25827</strain>
    </source>
</reference>
<dbReference type="GO" id="GO:0004386">
    <property type="term" value="F:helicase activity"/>
    <property type="evidence" value="ECO:0007669"/>
    <property type="project" value="InterPro"/>
</dbReference>
<evidence type="ECO:0000313" key="3">
    <source>
        <dbReference type="Proteomes" id="UP000004506"/>
    </source>
</evidence>
<dbReference type="Pfam" id="PF23639">
    <property type="entry name" value="DUF7146"/>
    <property type="match status" value="1"/>
</dbReference>
<dbReference type="InterPro" id="IPR055570">
    <property type="entry name" value="DUF7146"/>
</dbReference>
<dbReference type="RefSeq" id="WP_004916497.1">
    <property type="nucleotide sequence ID" value="NZ_DS607648.1"/>
</dbReference>
<dbReference type="AlphaFoldDB" id="A0AA87CP69"/>
<dbReference type="Pfam" id="PF08273">
    <property type="entry name" value="Zn_Ribbon_Prim"/>
    <property type="match status" value="1"/>
</dbReference>
<dbReference type="Pfam" id="PF13362">
    <property type="entry name" value="Toprim_3"/>
    <property type="match status" value="1"/>
</dbReference>
<dbReference type="InterPro" id="IPR034154">
    <property type="entry name" value="TOPRIM_DnaG/twinkle"/>
</dbReference>
<dbReference type="Proteomes" id="UP000004506">
    <property type="component" value="Unassembled WGS sequence"/>
</dbReference>
<protein>
    <submittedName>
        <fullName evidence="2">Zinc-binding domain of primase-helicase</fullName>
    </submittedName>
</protein>
<gene>
    <name evidence="2" type="ORF">PROSTU_04439</name>
</gene>
<comment type="caution">
    <text evidence="2">The sequence shown here is derived from an EMBL/GenBank/DDBJ whole genome shotgun (WGS) entry which is preliminary data.</text>
</comment>
<evidence type="ECO:0000313" key="2">
    <source>
        <dbReference type="EMBL" id="EDU57662.1"/>
    </source>
</evidence>
<dbReference type="CDD" id="cd01029">
    <property type="entry name" value="TOPRIM_primases"/>
    <property type="match status" value="1"/>
</dbReference>
<reference evidence="2 3" key="3">
    <citation type="submission" date="2008-05" db="EMBL/GenBank/DDBJ databases">
        <authorList>
            <person name="Fulton L."/>
            <person name="Clifton S."/>
            <person name="Fulton B."/>
            <person name="Xu J."/>
            <person name="Minx P."/>
            <person name="Pepin K.H."/>
            <person name="Johnson M."/>
            <person name="Thiruvilangam P."/>
            <person name="Bhonagiri V."/>
            <person name="Nash W.E."/>
            <person name="Mardis E.R."/>
            <person name="Wilson R.K."/>
        </authorList>
    </citation>
    <scope>NUCLEOTIDE SEQUENCE [LARGE SCALE GENOMIC DNA]</scope>
    <source>
        <strain evidence="2 3">ATCC 25827</strain>
    </source>
</reference>
<proteinExistence type="predicted"/>
<dbReference type="SMART" id="SM00778">
    <property type="entry name" value="Prim_Zn_Ribbon"/>
    <property type="match status" value="1"/>
</dbReference>
<dbReference type="EMBL" id="ABJD02000117">
    <property type="protein sequence ID" value="EDU57662.1"/>
    <property type="molecule type" value="Genomic_DNA"/>
</dbReference>
<evidence type="ECO:0000259" key="1">
    <source>
        <dbReference type="SMART" id="SM00778"/>
    </source>
</evidence>
<reference evidence="3" key="2">
    <citation type="submission" date="2008-04" db="EMBL/GenBank/DDBJ databases">
        <title>Draft genome sequence of Providencia stuartii(ATCC 25827).</title>
        <authorList>
            <person name="Sudarsanam P."/>
            <person name="Ley R."/>
            <person name="Guruge J."/>
            <person name="Turnbaugh P.J."/>
            <person name="Mahowald M."/>
            <person name="Liep D."/>
            <person name="Gordon J."/>
        </authorList>
    </citation>
    <scope>NUCLEOTIDE SEQUENCE [LARGE SCALE GENOMIC DNA]</scope>
    <source>
        <strain evidence="3">ATCC 25827</strain>
    </source>
</reference>
<accession>A0AA87CP69</accession>
<dbReference type="GO" id="GO:0008270">
    <property type="term" value="F:zinc ion binding"/>
    <property type="evidence" value="ECO:0007669"/>
    <property type="project" value="InterPro"/>
</dbReference>
<feature type="domain" description="DNA primase/helicase Gp4 N-terminal Bacteriophage T7-like" evidence="1">
    <location>
        <begin position="28"/>
        <end position="63"/>
    </location>
</feature>
<dbReference type="SUPFAM" id="SSF57783">
    <property type="entry name" value="Zinc beta-ribbon"/>
    <property type="match status" value="1"/>
</dbReference>
<sequence length="318" mass="35414">MKTVEAVIGRWPEIFEYYKLPPITGKKHYQGECPICGKKGKFRIDNKNGRGTWICSCGAGDGWKLLELTQQKDFRVLASEIDRLIGNSYSGQVVPHAKSDVKATRSKVIARFASLIPLKDTSAHRYLMSRGINVLPSQHVRYSNTQQNGFTSLWSIATDDRGAGCYLHRTFLDGEKKANFEGNKRLTKLQEDNYLDFAGSIAIRMSPVASTLGIAEGIETALSCQQVYGCNTWSTLNANFMRKFRAPKGVKHLIIFADTDSNGTGLAAAFECGNRNILSNNDVEKVSVRWIDGTGDFNDMLVNGAKVFQQELWRKQAA</sequence>
<dbReference type="InterPro" id="IPR006171">
    <property type="entry name" value="TOPRIM_dom"/>
</dbReference>
<name>A0AA87CP69_PROST</name>
<organism evidence="2 3">
    <name type="scientific">Providencia stuartii ATCC 25827</name>
    <dbReference type="NCBI Taxonomy" id="471874"/>
    <lineage>
        <taxon>Bacteria</taxon>
        <taxon>Pseudomonadati</taxon>
        <taxon>Pseudomonadota</taxon>
        <taxon>Gammaproteobacteria</taxon>
        <taxon>Enterobacterales</taxon>
        <taxon>Morganellaceae</taxon>
        <taxon>Providencia</taxon>
    </lineage>
</organism>